<dbReference type="Proteomes" id="UP000325902">
    <property type="component" value="Unassembled WGS sequence"/>
</dbReference>
<dbReference type="EMBL" id="VCHE01000013">
    <property type="protein sequence ID" value="KAB2578182.1"/>
    <property type="molecule type" value="Genomic_DNA"/>
</dbReference>
<keyword evidence="1" id="KW-0732">Signal</keyword>
<evidence type="ECO:0000313" key="3">
    <source>
        <dbReference type="Proteomes" id="UP000325902"/>
    </source>
</evidence>
<keyword evidence="3" id="KW-1185">Reference proteome</keyword>
<protein>
    <submittedName>
        <fullName evidence="2">Uncharacterized protein</fullName>
    </submittedName>
</protein>
<evidence type="ECO:0000313" key="2">
    <source>
        <dbReference type="EMBL" id="KAB2578182.1"/>
    </source>
</evidence>
<sequence>MKFQLLSTLAAMSTLALPTQAATWYFLRYYSASGQKFTELSGEMVVPKLPSASVYYLWPGLQPTDNSGVYQNVLDGRSGTWWFGSGWCCSNPSLPWGGGFNTYEGETIKFENVLQGDNWVSTTTHESTGTQKTDNFALSSKSFNQVLFAIELTDVAWDFGPLEFKNIVITADGTDSSWCDNSPENYNSATKFSISGVKASVSGNVVTCTISSLILQSPA</sequence>
<organism evidence="2 3">
    <name type="scientific">Lasiodiplodia theobromae</name>
    <dbReference type="NCBI Taxonomy" id="45133"/>
    <lineage>
        <taxon>Eukaryota</taxon>
        <taxon>Fungi</taxon>
        <taxon>Dikarya</taxon>
        <taxon>Ascomycota</taxon>
        <taxon>Pezizomycotina</taxon>
        <taxon>Dothideomycetes</taxon>
        <taxon>Dothideomycetes incertae sedis</taxon>
        <taxon>Botryosphaeriales</taxon>
        <taxon>Botryosphaeriaceae</taxon>
        <taxon>Lasiodiplodia</taxon>
    </lineage>
</organism>
<evidence type="ECO:0000256" key="1">
    <source>
        <dbReference type="SAM" id="SignalP"/>
    </source>
</evidence>
<dbReference type="AlphaFoldDB" id="A0A5N5DMP7"/>
<feature type="chain" id="PRO_5024827877" evidence="1">
    <location>
        <begin position="22"/>
        <end position="219"/>
    </location>
</feature>
<name>A0A5N5DMP7_9PEZI</name>
<comment type="caution">
    <text evidence="2">The sequence shown here is derived from an EMBL/GenBank/DDBJ whole genome shotgun (WGS) entry which is preliminary data.</text>
</comment>
<gene>
    <name evidence="2" type="ORF">DBV05_g3170</name>
</gene>
<proteinExistence type="predicted"/>
<feature type="signal peptide" evidence="1">
    <location>
        <begin position="1"/>
        <end position="21"/>
    </location>
</feature>
<dbReference type="OrthoDB" id="3360643at2759"/>
<accession>A0A5N5DMP7</accession>
<reference evidence="2 3" key="1">
    <citation type="journal article" date="2019" name="Sci. Rep.">
        <title>A multi-omics analysis of the grapevine pathogen Lasiodiplodia theobromae reveals that temperature affects the expression of virulence- and pathogenicity-related genes.</title>
        <authorList>
            <person name="Felix C."/>
            <person name="Meneses R."/>
            <person name="Goncalves M.F.M."/>
            <person name="Tilleman L."/>
            <person name="Duarte A.S."/>
            <person name="Jorrin-Novo J.V."/>
            <person name="Van de Peer Y."/>
            <person name="Deforce D."/>
            <person name="Van Nieuwerburgh F."/>
            <person name="Esteves A.C."/>
            <person name="Alves A."/>
        </authorList>
    </citation>
    <scope>NUCLEOTIDE SEQUENCE [LARGE SCALE GENOMIC DNA]</scope>
    <source>
        <strain evidence="2 3">LA-SOL3</strain>
    </source>
</reference>